<accession>A0A8H6AB88</accession>
<keyword evidence="6 7" id="KW-0482">Metalloprotease</keyword>
<evidence type="ECO:0000256" key="4">
    <source>
        <dbReference type="ARBA" id="ARBA00022801"/>
    </source>
</evidence>
<dbReference type="InterPro" id="IPR045090">
    <property type="entry name" value="Pept_M3A_M3B"/>
</dbReference>
<reference evidence="9 10" key="1">
    <citation type="submission" date="2019-04" db="EMBL/GenBank/DDBJ databases">
        <title>Aspergillus burnettii sp. nov., novel species from soil in southeast Queensland.</title>
        <authorList>
            <person name="Gilchrist C.L.M."/>
            <person name="Pitt J.I."/>
            <person name="Lange L."/>
            <person name="Lacey H.J."/>
            <person name="Vuong D."/>
            <person name="Midgley D.J."/>
            <person name="Greenfield P."/>
            <person name="Bradbury M."/>
            <person name="Lacey E."/>
            <person name="Busk P.K."/>
            <person name="Pilgaard B."/>
            <person name="Chooi Y.H."/>
            <person name="Piggott A.M."/>
        </authorList>
    </citation>
    <scope>NUCLEOTIDE SEQUENCE [LARGE SCALE GENOMIC DNA]</scope>
    <source>
        <strain evidence="9 10">FRR 5400</strain>
    </source>
</reference>
<dbReference type="GO" id="GO:0046872">
    <property type="term" value="F:metal ion binding"/>
    <property type="evidence" value="ECO:0007669"/>
    <property type="project" value="UniProtKB-UniRule"/>
</dbReference>
<evidence type="ECO:0000256" key="3">
    <source>
        <dbReference type="ARBA" id="ARBA00022723"/>
    </source>
</evidence>
<comment type="caution">
    <text evidence="9">The sequence shown here is derived from an EMBL/GenBank/DDBJ whole genome shotgun (WGS) entry which is preliminary data.</text>
</comment>
<gene>
    <name evidence="9" type="ORF">ETB97_004787</name>
</gene>
<evidence type="ECO:0000256" key="2">
    <source>
        <dbReference type="ARBA" id="ARBA00022670"/>
    </source>
</evidence>
<keyword evidence="4 7" id="KW-0378">Hydrolase</keyword>
<evidence type="ECO:0000313" key="9">
    <source>
        <dbReference type="EMBL" id="KAF5865207.1"/>
    </source>
</evidence>
<keyword evidence="10" id="KW-1185">Reference proteome</keyword>
<dbReference type="PANTHER" id="PTHR11804:SF84">
    <property type="entry name" value="SACCHAROLYSIN"/>
    <property type="match status" value="1"/>
</dbReference>
<dbReference type="Gene3D" id="1.10.1370.40">
    <property type="match status" value="2"/>
</dbReference>
<dbReference type="Gene3D" id="1.10.1370.10">
    <property type="entry name" value="Neurolysin, domain 3"/>
    <property type="match status" value="1"/>
</dbReference>
<dbReference type="AlphaFoldDB" id="A0A8H6AB88"/>
<dbReference type="GO" id="GO:0006508">
    <property type="term" value="P:proteolysis"/>
    <property type="evidence" value="ECO:0007669"/>
    <property type="project" value="UniProtKB-KW"/>
</dbReference>
<evidence type="ECO:0000256" key="7">
    <source>
        <dbReference type="RuleBase" id="RU003435"/>
    </source>
</evidence>
<dbReference type="InterPro" id="IPR024077">
    <property type="entry name" value="Neurolysin/TOP_dom2"/>
</dbReference>
<protein>
    <recommendedName>
        <fullName evidence="8">Peptidase M3A/M3B catalytic domain-containing protein</fullName>
    </recommendedName>
</protein>
<dbReference type="PANTHER" id="PTHR11804">
    <property type="entry name" value="PROTEASE M3 THIMET OLIGOPEPTIDASE-RELATED"/>
    <property type="match status" value="1"/>
</dbReference>
<comment type="cofactor">
    <cofactor evidence="7">
        <name>Zn(2+)</name>
        <dbReference type="ChEBI" id="CHEBI:29105"/>
    </cofactor>
    <text evidence="7">Binds 1 zinc ion.</text>
</comment>
<evidence type="ECO:0000256" key="5">
    <source>
        <dbReference type="ARBA" id="ARBA00022833"/>
    </source>
</evidence>
<dbReference type="InterPro" id="IPR001567">
    <property type="entry name" value="Pept_M3A_M3B_dom"/>
</dbReference>
<evidence type="ECO:0000256" key="6">
    <source>
        <dbReference type="ARBA" id="ARBA00023049"/>
    </source>
</evidence>
<evidence type="ECO:0000256" key="1">
    <source>
        <dbReference type="ARBA" id="ARBA00006040"/>
    </source>
</evidence>
<organism evidence="9 10">
    <name type="scientific">Petromyces alliaceus</name>
    <name type="common">Aspergillus alliaceus</name>
    <dbReference type="NCBI Taxonomy" id="209559"/>
    <lineage>
        <taxon>Eukaryota</taxon>
        <taxon>Fungi</taxon>
        <taxon>Dikarya</taxon>
        <taxon>Ascomycota</taxon>
        <taxon>Pezizomycotina</taxon>
        <taxon>Eurotiomycetes</taxon>
        <taxon>Eurotiomycetidae</taxon>
        <taxon>Eurotiales</taxon>
        <taxon>Aspergillaceae</taxon>
        <taxon>Aspergillus</taxon>
        <taxon>Aspergillus subgen. Circumdati</taxon>
    </lineage>
</organism>
<keyword evidence="5 7" id="KW-0862">Zinc</keyword>
<evidence type="ECO:0000313" key="10">
    <source>
        <dbReference type="Proteomes" id="UP000541154"/>
    </source>
</evidence>
<dbReference type="GO" id="GO:0006518">
    <property type="term" value="P:peptide metabolic process"/>
    <property type="evidence" value="ECO:0007669"/>
    <property type="project" value="TreeGrafter"/>
</dbReference>
<keyword evidence="2 7" id="KW-0645">Protease</keyword>
<evidence type="ECO:0000259" key="8">
    <source>
        <dbReference type="Pfam" id="PF01432"/>
    </source>
</evidence>
<keyword evidence="3 7" id="KW-0479">Metal-binding</keyword>
<dbReference type="SUPFAM" id="SSF55486">
    <property type="entry name" value="Metalloproteases ('zincins'), catalytic domain"/>
    <property type="match status" value="1"/>
</dbReference>
<sequence length="401" mass="45918">MENLSTDPGSIWNGEHENTKTHIQLKKPDVSAVLSQCSVASTRREDFLRSLAVFPENIEIFHETVVLRDEAARLLGFSSFAAQKLRHQIVKSPGDIGKLLDKLSVHLQLLVRGRLGLYSSYGVREGYLKDNGQRATVITALVCNASSPSKDRPALIQHRELITIFPELGHGMHDLLGKSMYAIFHGHRTVPDFVEAPSQLLEYWCWVPECPQKLSCHYTHLSPEYRKQWAQTNNATTQPPETIPETFIQSLIVLTLRQVAFSKVDMRIHNPDSQRAIRNTSIGEVYIPLLQDMTSLRGPEGGLDWRNGYVTTSHYMWDQEANYYSYLFTRILAADIWFSSFRTNPTSQEAGLRYRRMVLENGGGRDEWEVLIGVLGREPRPRMYSRDLGDQWTLDGFNRYY</sequence>
<feature type="domain" description="Peptidase M3A/M3B catalytic" evidence="8">
    <location>
        <begin position="124"/>
        <end position="388"/>
    </location>
</feature>
<dbReference type="Proteomes" id="UP000541154">
    <property type="component" value="Unassembled WGS sequence"/>
</dbReference>
<dbReference type="GO" id="GO:0004222">
    <property type="term" value="F:metalloendopeptidase activity"/>
    <property type="evidence" value="ECO:0007669"/>
    <property type="project" value="InterPro"/>
</dbReference>
<comment type="similarity">
    <text evidence="1 7">Belongs to the peptidase M3 family.</text>
</comment>
<dbReference type="Pfam" id="PF01432">
    <property type="entry name" value="Peptidase_M3"/>
    <property type="match status" value="1"/>
</dbReference>
<name>A0A8H6AB88_PETAA</name>
<dbReference type="EMBL" id="SPNV01000022">
    <property type="protein sequence ID" value="KAF5865207.1"/>
    <property type="molecule type" value="Genomic_DNA"/>
</dbReference>
<proteinExistence type="inferred from homology"/>